<dbReference type="PANTHER" id="PTHR14187">
    <property type="entry name" value="ALPHA KINASE/ELONGATION FACTOR 2 KINASE"/>
    <property type="match status" value="1"/>
</dbReference>
<dbReference type="GO" id="GO:0140662">
    <property type="term" value="F:ATP-dependent protein folding chaperone"/>
    <property type="evidence" value="ECO:0007669"/>
    <property type="project" value="InterPro"/>
</dbReference>
<dbReference type="Pfam" id="PF00012">
    <property type="entry name" value="HSP70"/>
    <property type="match status" value="1"/>
</dbReference>
<evidence type="ECO:0008006" key="6">
    <source>
        <dbReference type="Google" id="ProtNLM"/>
    </source>
</evidence>
<dbReference type="EMBL" id="VSWD01000005">
    <property type="protein sequence ID" value="KAK3101631.1"/>
    <property type="molecule type" value="Genomic_DNA"/>
</dbReference>
<proteinExistence type="inferred from homology"/>
<dbReference type="PROSITE" id="PS00329">
    <property type="entry name" value="HSP70_2"/>
    <property type="match status" value="1"/>
</dbReference>
<evidence type="ECO:0000256" key="1">
    <source>
        <dbReference type="ARBA" id="ARBA00007381"/>
    </source>
</evidence>
<reference evidence="4" key="1">
    <citation type="submission" date="2019-08" db="EMBL/GenBank/DDBJ databases">
        <title>The improved chromosome-level genome for the pearl oyster Pinctada fucata martensii using PacBio sequencing and Hi-C.</title>
        <authorList>
            <person name="Zheng Z."/>
        </authorList>
    </citation>
    <scope>NUCLEOTIDE SEQUENCE</scope>
    <source>
        <strain evidence="4">ZZ-2019</strain>
        <tissue evidence="4">Adductor muscle</tissue>
    </source>
</reference>
<accession>A0AA88YPY0</accession>
<keyword evidence="5" id="KW-1185">Reference proteome</keyword>
<dbReference type="PANTHER" id="PTHR14187:SF5">
    <property type="entry name" value="HEAT SHOCK 70 KDA PROTEIN 12A"/>
    <property type="match status" value="1"/>
</dbReference>
<dbReference type="Gene3D" id="3.30.420.40">
    <property type="match status" value="2"/>
</dbReference>
<comment type="caution">
    <text evidence="4">The sequence shown here is derived from an EMBL/GenBank/DDBJ whole genome shotgun (WGS) entry which is preliminary data.</text>
</comment>
<dbReference type="AlphaFoldDB" id="A0AA88YPY0"/>
<evidence type="ECO:0000313" key="4">
    <source>
        <dbReference type="EMBL" id="KAK3101631.1"/>
    </source>
</evidence>
<organism evidence="4 5">
    <name type="scientific">Pinctada imbricata</name>
    <name type="common">Atlantic pearl-oyster</name>
    <name type="synonym">Pinctada martensii</name>
    <dbReference type="NCBI Taxonomy" id="66713"/>
    <lineage>
        <taxon>Eukaryota</taxon>
        <taxon>Metazoa</taxon>
        <taxon>Spiralia</taxon>
        <taxon>Lophotrochozoa</taxon>
        <taxon>Mollusca</taxon>
        <taxon>Bivalvia</taxon>
        <taxon>Autobranchia</taxon>
        <taxon>Pteriomorphia</taxon>
        <taxon>Pterioida</taxon>
        <taxon>Pterioidea</taxon>
        <taxon>Pteriidae</taxon>
        <taxon>Pinctada</taxon>
    </lineage>
</organism>
<comment type="similarity">
    <text evidence="1">Belongs to the heat shock protein 70 family.</text>
</comment>
<protein>
    <recommendedName>
        <fullName evidence="6">Heat shock 70 kDa protein 12A</fullName>
    </recommendedName>
</protein>
<evidence type="ECO:0000313" key="5">
    <source>
        <dbReference type="Proteomes" id="UP001186944"/>
    </source>
</evidence>
<dbReference type="InterPro" id="IPR043129">
    <property type="entry name" value="ATPase_NBD"/>
</dbReference>
<dbReference type="SUPFAM" id="SSF53067">
    <property type="entry name" value="Actin-like ATPase domain"/>
    <property type="match status" value="2"/>
</dbReference>
<dbReference type="CDD" id="cd10229">
    <property type="entry name" value="ASKHA_NBD_HSP70_HSPA12"/>
    <property type="match status" value="1"/>
</dbReference>
<sequence>MASSEDGKLLVAAIDFGTAYSGYAFSMRTDFKNNPLKMEINSWSGEGIEMLSYKTPSSILLKSDKTFHSFGYVAEEKYADLASQNKHSDWYYITKFKMKLLYKETIDRQCKIETVDGKTVSGMDVLSMALKFITGHLTTSLEKKGLGVRLDDIFWVITVPAIWSEAAKQFTREAAEMVGIKEDALIFAYEPESAAIYCRSLPLTGAELASGNAAFTKGKTLMIVDVGGGTADISVLKIEDKDSLQIVERASGGPWGGVTVDELFEKFLNLFWGEDVIEEFRKKHFSDYLLLIRSFENKKRGIDLENEEDVPLSFTLTRNFKKIYQEKTGKNFLECSIDKQFNNHVDMDGYTMNVNSEYVFNMIFKLVVEKIVSESKNILNKHSNISTIILVGGMSQFQPLVKEMKKQCNKPVYVPTDAGLAVLKGAVIYGHNKNVIKSRVCKYTYGVRSMRKVDNSHDEEKLVHEEGQQWAKDCFKVFYQANAQIRLGDKREHILWDTFKDSSRTDKRKKPIKLDLFYSPEPNPRYVTDEGCQVLGQIYVDPPSDGFPEHWEGKVELEFAGTEIVGRVVDKFDVTTVRFDYMV</sequence>
<evidence type="ECO:0000256" key="2">
    <source>
        <dbReference type="ARBA" id="ARBA00022741"/>
    </source>
</evidence>
<name>A0AA88YPY0_PINIB</name>
<gene>
    <name evidence="4" type="ORF">FSP39_005017</name>
</gene>
<dbReference type="InterPro" id="IPR018181">
    <property type="entry name" value="Heat_shock_70_CS"/>
</dbReference>
<dbReference type="Proteomes" id="UP001186944">
    <property type="component" value="Unassembled WGS sequence"/>
</dbReference>
<evidence type="ECO:0000256" key="3">
    <source>
        <dbReference type="ARBA" id="ARBA00022840"/>
    </source>
</evidence>
<dbReference type="GO" id="GO:0005524">
    <property type="term" value="F:ATP binding"/>
    <property type="evidence" value="ECO:0007669"/>
    <property type="project" value="UniProtKB-KW"/>
</dbReference>
<keyword evidence="3" id="KW-0067">ATP-binding</keyword>
<keyword evidence="2" id="KW-0547">Nucleotide-binding</keyword>
<dbReference type="InterPro" id="IPR013126">
    <property type="entry name" value="Hsp_70_fam"/>
</dbReference>